<dbReference type="AlphaFoldDB" id="A0A2M8DDP7"/>
<proteinExistence type="predicted"/>
<reference evidence="2" key="1">
    <citation type="submission" date="2017-09" db="EMBL/GenBank/DDBJ databases">
        <title>Depth-based differentiation of microbial function through sediment-hosted aquifers and enrichment of novel symbionts in the deep terrestrial subsurface.</title>
        <authorList>
            <person name="Probst A.J."/>
            <person name="Ladd B."/>
            <person name="Jarett J.K."/>
            <person name="Geller-Mcgrath D.E."/>
            <person name="Sieber C.M.K."/>
            <person name="Emerson J.B."/>
            <person name="Anantharaman K."/>
            <person name="Thomas B.C."/>
            <person name="Malmstrom R."/>
            <person name="Stieglmeier M."/>
            <person name="Klingl A."/>
            <person name="Woyke T."/>
            <person name="Ryan C.M."/>
            <person name="Banfield J.F."/>
        </authorList>
    </citation>
    <scope>NUCLEOTIDE SEQUENCE [LARGE SCALE GENOMIC DNA]</scope>
</reference>
<organism evidence="1 2">
    <name type="scientific">Candidatus Roizmanbacteria bacterium CG_4_9_14_0_8_um_filter_34_12</name>
    <dbReference type="NCBI Taxonomy" id="1974840"/>
    <lineage>
        <taxon>Bacteria</taxon>
        <taxon>Candidatus Roizmaniibacteriota</taxon>
    </lineage>
</organism>
<name>A0A2M8DDP7_9BACT</name>
<gene>
    <name evidence="1" type="ORF">CO083_01210</name>
</gene>
<evidence type="ECO:0000313" key="2">
    <source>
        <dbReference type="Proteomes" id="UP000229706"/>
    </source>
</evidence>
<evidence type="ECO:0000313" key="1">
    <source>
        <dbReference type="EMBL" id="PJB89123.1"/>
    </source>
</evidence>
<protein>
    <submittedName>
        <fullName evidence="1">Uncharacterized protein</fullName>
    </submittedName>
</protein>
<accession>A0A2M8DDP7</accession>
<dbReference type="EMBL" id="PFTH01000050">
    <property type="protein sequence ID" value="PJB89123.1"/>
    <property type="molecule type" value="Genomic_DNA"/>
</dbReference>
<dbReference type="Proteomes" id="UP000229706">
    <property type="component" value="Unassembled WGS sequence"/>
</dbReference>
<comment type="caution">
    <text evidence="1">The sequence shown here is derived from an EMBL/GenBank/DDBJ whole genome shotgun (WGS) entry which is preliminary data.</text>
</comment>
<sequence>GGTQVNCKGAGDVHSNTTTVTIYNDKISRSPLYLWRIHVIKHAAFGILSTDKTLNLAAPEFNPSNPDIKKLVELAPDKTSVHDLTNEVVACKSFAQSVEATLYYVKKDGTKLSYTGWGNCTGGVNILLRISN</sequence>
<feature type="non-terminal residue" evidence="1">
    <location>
        <position position="1"/>
    </location>
</feature>